<sequence>MREIHPRLLASEPLRRCDWPQCKAACCAYGVWLDEGEWREILAHAALIIPHLPPGWRDPARWLDGRREADAFVPSGWVLHTRVRPDPGHYAGSACVFLRSDYKCALQVAGEAAGQHPWRFKPFYCILHPLDLDEDGRITLDEAAALAEEPGSCLRWADQAQPLLDLFEEELRYLLGDTAYQNLRTRLSPKEHTSGSED</sequence>
<evidence type="ECO:0000256" key="1">
    <source>
        <dbReference type="ARBA" id="ARBA00093770"/>
    </source>
</evidence>
<dbReference type="Pfam" id="PF11307">
    <property type="entry name" value="DUF3109"/>
    <property type="match status" value="1"/>
</dbReference>
<keyword evidence="3" id="KW-1185">Reference proteome</keyword>
<protein>
    <submittedName>
        <fullName evidence="2">Uncharacterized protein</fullName>
    </submittedName>
</protein>
<evidence type="ECO:0000313" key="2">
    <source>
        <dbReference type="EMBL" id="KPL83823.1"/>
    </source>
</evidence>
<evidence type="ECO:0000313" key="3">
    <source>
        <dbReference type="Proteomes" id="UP000050544"/>
    </source>
</evidence>
<dbReference type="InterPro" id="IPR021458">
    <property type="entry name" value="Rv0495c"/>
</dbReference>
<dbReference type="Proteomes" id="UP000050544">
    <property type="component" value="Unassembled WGS sequence"/>
</dbReference>
<dbReference type="STRING" id="869279.SE15_00835"/>
<proteinExistence type="inferred from homology"/>
<dbReference type="EMBL" id="LGKO01000002">
    <property type="protein sequence ID" value="KPL83823.1"/>
    <property type="molecule type" value="Genomic_DNA"/>
</dbReference>
<comment type="similarity">
    <text evidence="1">Belongs to the Rv0495c family.</text>
</comment>
<dbReference type="RefSeq" id="WP_054520210.1">
    <property type="nucleotide sequence ID" value="NZ_LGKO01000002.1"/>
</dbReference>
<comment type="caution">
    <text evidence="2">The sequence shown here is derived from an EMBL/GenBank/DDBJ whole genome shotgun (WGS) entry which is preliminary data.</text>
</comment>
<accession>A0A0P6YFR9</accession>
<reference evidence="2 3" key="1">
    <citation type="submission" date="2015-07" db="EMBL/GenBank/DDBJ databases">
        <title>Whole genome sequence of Thermanaerothrix daxensis DSM 23592.</title>
        <authorList>
            <person name="Hemp J."/>
            <person name="Ward L.M."/>
            <person name="Pace L.A."/>
            <person name="Fischer W.W."/>
        </authorList>
    </citation>
    <scope>NUCLEOTIDE SEQUENCE [LARGE SCALE GENOMIC DNA]</scope>
    <source>
        <strain evidence="2 3">GNS-1</strain>
    </source>
</reference>
<dbReference type="OrthoDB" id="9805871at2"/>
<organism evidence="2 3">
    <name type="scientific">Thermanaerothrix daxensis</name>
    <dbReference type="NCBI Taxonomy" id="869279"/>
    <lineage>
        <taxon>Bacteria</taxon>
        <taxon>Bacillati</taxon>
        <taxon>Chloroflexota</taxon>
        <taxon>Anaerolineae</taxon>
        <taxon>Anaerolineales</taxon>
        <taxon>Anaerolineaceae</taxon>
        <taxon>Thermanaerothrix</taxon>
    </lineage>
</organism>
<gene>
    <name evidence="2" type="ORF">SE15_00835</name>
</gene>
<dbReference type="AlphaFoldDB" id="A0A0P6YFR9"/>
<name>A0A0P6YFR9_9CHLR</name>